<reference evidence="2" key="1">
    <citation type="submission" date="2019-08" db="EMBL/GenBank/DDBJ databases">
        <authorList>
            <person name="Kucharzyk K."/>
            <person name="Murdoch R.W."/>
            <person name="Higgins S."/>
            <person name="Loffler F."/>
        </authorList>
    </citation>
    <scope>NUCLEOTIDE SEQUENCE</scope>
</reference>
<dbReference type="AlphaFoldDB" id="A0A645CRD2"/>
<proteinExistence type="predicted"/>
<feature type="region of interest" description="Disordered" evidence="1">
    <location>
        <begin position="216"/>
        <end position="248"/>
    </location>
</feature>
<protein>
    <submittedName>
        <fullName evidence="2">Uncharacterized protein</fullName>
    </submittedName>
</protein>
<dbReference type="EMBL" id="VSSQ01029493">
    <property type="protein sequence ID" value="MPM79650.1"/>
    <property type="molecule type" value="Genomic_DNA"/>
</dbReference>
<evidence type="ECO:0000313" key="2">
    <source>
        <dbReference type="EMBL" id="MPM79650.1"/>
    </source>
</evidence>
<comment type="caution">
    <text evidence="2">The sequence shown here is derived from an EMBL/GenBank/DDBJ whole genome shotgun (WGS) entry which is preliminary data.</text>
</comment>
<gene>
    <name evidence="2" type="ORF">SDC9_126689</name>
</gene>
<evidence type="ECO:0000256" key="1">
    <source>
        <dbReference type="SAM" id="MobiDB-lite"/>
    </source>
</evidence>
<sequence>MEIVFRKSGGGEAVFADDLPVDGPLHVQLTDQPFLCLFAEPGEPPLPEARCIGAEKGFSSRNEGPEAPLHGVGRVSLYGGEAVLEAENHVELTPVLHAVDISLQKGAVGVVLQVFPAPGDRVPGDVDPHDGVDEGGDPLHDASVARAKLQYPFAAPQPAADEFDFPVEVLPDPFDRGVVDFAEPGAAELFPVIAGHVVCLPERVVPSGAFFTSKPFQGPGGIMPGDKKYRNRNPSQARDPSAMMPASG</sequence>
<accession>A0A645CRD2</accession>
<name>A0A645CRD2_9ZZZZ</name>
<organism evidence="2">
    <name type="scientific">bioreactor metagenome</name>
    <dbReference type="NCBI Taxonomy" id="1076179"/>
    <lineage>
        <taxon>unclassified sequences</taxon>
        <taxon>metagenomes</taxon>
        <taxon>ecological metagenomes</taxon>
    </lineage>
</organism>